<keyword evidence="5 10" id="KW-0472">Membrane</keyword>
<feature type="transmembrane region" description="Helical" evidence="10">
    <location>
        <begin position="216"/>
        <end position="239"/>
    </location>
</feature>
<dbReference type="AlphaFoldDB" id="A0A6G1GUR6"/>
<keyword evidence="8 10" id="KW-0012">Acyltransferase</keyword>
<dbReference type="Pfam" id="PF01529">
    <property type="entry name" value="DHHC"/>
    <property type="match status" value="1"/>
</dbReference>
<evidence type="ECO:0000256" key="4">
    <source>
        <dbReference type="ARBA" id="ARBA00022989"/>
    </source>
</evidence>
<feature type="compositionally biased region" description="Basic and acidic residues" evidence="11">
    <location>
        <begin position="299"/>
        <end position="308"/>
    </location>
</feature>
<feature type="transmembrane region" description="Helical" evidence="10">
    <location>
        <begin position="31"/>
        <end position="53"/>
    </location>
</feature>
<evidence type="ECO:0000259" key="12">
    <source>
        <dbReference type="Pfam" id="PF01529"/>
    </source>
</evidence>
<dbReference type="OrthoDB" id="302728at2759"/>
<evidence type="ECO:0000256" key="2">
    <source>
        <dbReference type="ARBA" id="ARBA00022679"/>
    </source>
</evidence>
<gene>
    <name evidence="13" type="ORF">K402DRAFT_137145</name>
</gene>
<evidence type="ECO:0000256" key="6">
    <source>
        <dbReference type="ARBA" id="ARBA00023139"/>
    </source>
</evidence>
<feature type="compositionally biased region" description="Polar residues" evidence="11">
    <location>
        <begin position="414"/>
        <end position="429"/>
    </location>
</feature>
<keyword evidence="2 10" id="KW-0808">Transferase</keyword>
<feature type="region of interest" description="Disordered" evidence="11">
    <location>
        <begin position="396"/>
        <end position="429"/>
    </location>
</feature>
<evidence type="ECO:0000256" key="1">
    <source>
        <dbReference type="ARBA" id="ARBA00004141"/>
    </source>
</evidence>
<evidence type="ECO:0000313" key="13">
    <source>
        <dbReference type="EMBL" id="KAF1984499.1"/>
    </source>
</evidence>
<evidence type="ECO:0000256" key="11">
    <source>
        <dbReference type="SAM" id="MobiDB-lite"/>
    </source>
</evidence>
<dbReference type="PROSITE" id="PS50216">
    <property type="entry name" value="DHHC"/>
    <property type="match status" value="1"/>
</dbReference>
<feature type="domain" description="Palmitoyltransferase DHHC" evidence="12">
    <location>
        <begin position="127"/>
        <end position="252"/>
    </location>
</feature>
<reference evidence="13" key="1">
    <citation type="journal article" date="2020" name="Stud. Mycol.">
        <title>101 Dothideomycetes genomes: a test case for predicting lifestyles and emergence of pathogens.</title>
        <authorList>
            <person name="Haridas S."/>
            <person name="Albert R."/>
            <person name="Binder M."/>
            <person name="Bloem J."/>
            <person name="Labutti K."/>
            <person name="Salamov A."/>
            <person name="Andreopoulos B."/>
            <person name="Baker S."/>
            <person name="Barry K."/>
            <person name="Bills G."/>
            <person name="Bluhm B."/>
            <person name="Cannon C."/>
            <person name="Castanera R."/>
            <person name="Culley D."/>
            <person name="Daum C."/>
            <person name="Ezra D."/>
            <person name="Gonzalez J."/>
            <person name="Henrissat B."/>
            <person name="Kuo A."/>
            <person name="Liang C."/>
            <person name="Lipzen A."/>
            <person name="Lutzoni F."/>
            <person name="Magnuson J."/>
            <person name="Mondo S."/>
            <person name="Nolan M."/>
            <person name="Ohm R."/>
            <person name="Pangilinan J."/>
            <person name="Park H.-J."/>
            <person name="Ramirez L."/>
            <person name="Alfaro M."/>
            <person name="Sun H."/>
            <person name="Tritt A."/>
            <person name="Yoshinaga Y."/>
            <person name="Zwiers L.-H."/>
            <person name="Turgeon B."/>
            <person name="Goodwin S."/>
            <person name="Spatafora J."/>
            <person name="Crous P."/>
            <person name="Grigoriev I."/>
        </authorList>
    </citation>
    <scope>NUCLEOTIDE SEQUENCE</scope>
    <source>
        <strain evidence="13">CBS 113979</strain>
    </source>
</reference>
<name>A0A6G1GUR6_9PEZI</name>
<evidence type="ECO:0000256" key="3">
    <source>
        <dbReference type="ARBA" id="ARBA00022692"/>
    </source>
</evidence>
<evidence type="ECO:0000256" key="9">
    <source>
        <dbReference type="ARBA" id="ARBA00048048"/>
    </source>
</evidence>
<dbReference type="InterPro" id="IPR001594">
    <property type="entry name" value="Palmitoyltrfase_DHHC"/>
</dbReference>
<accession>A0A6G1GUR6</accession>
<dbReference type="EMBL" id="ML977167">
    <property type="protein sequence ID" value="KAF1984499.1"/>
    <property type="molecule type" value="Genomic_DNA"/>
</dbReference>
<feature type="compositionally biased region" description="Low complexity" evidence="11">
    <location>
        <begin position="1"/>
        <end position="10"/>
    </location>
</feature>
<feature type="transmembrane region" description="Helical" evidence="10">
    <location>
        <begin position="73"/>
        <end position="92"/>
    </location>
</feature>
<feature type="region of interest" description="Disordered" evidence="11">
    <location>
        <begin position="298"/>
        <end position="338"/>
    </location>
</feature>
<keyword evidence="4 10" id="KW-1133">Transmembrane helix</keyword>
<keyword evidence="6" id="KW-0564">Palmitate</keyword>
<keyword evidence="7" id="KW-0449">Lipoprotein</keyword>
<dbReference type="PANTHER" id="PTHR12246">
    <property type="entry name" value="PALMITOYLTRANSFERASE ZDHHC16"/>
    <property type="match status" value="1"/>
</dbReference>
<feature type="transmembrane region" description="Helical" evidence="10">
    <location>
        <begin position="175"/>
        <end position="196"/>
    </location>
</feature>
<comment type="similarity">
    <text evidence="10">Belongs to the DHHC palmitoyltransferase family.</text>
</comment>
<keyword evidence="14" id="KW-1185">Reference proteome</keyword>
<dbReference type="GO" id="GO:0019706">
    <property type="term" value="F:protein-cysteine S-palmitoyltransferase activity"/>
    <property type="evidence" value="ECO:0007669"/>
    <property type="project" value="UniProtKB-EC"/>
</dbReference>
<evidence type="ECO:0000256" key="7">
    <source>
        <dbReference type="ARBA" id="ARBA00023288"/>
    </source>
</evidence>
<protein>
    <recommendedName>
        <fullName evidence="10">Palmitoyltransferase</fullName>
        <ecNumber evidence="10">2.3.1.225</ecNumber>
    </recommendedName>
</protein>
<evidence type="ECO:0000256" key="8">
    <source>
        <dbReference type="ARBA" id="ARBA00023315"/>
    </source>
</evidence>
<evidence type="ECO:0000256" key="10">
    <source>
        <dbReference type="RuleBase" id="RU079119"/>
    </source>
</evidence>
<organism evidence="13 14">
    <name type="scientific">Aulographum hederae CBS 113979</name>
    <dbReference type="NCBI Taxonomy" id="1176131"/>
    <lineage>
        <taxon>Eukaryota</taxon>
        <taxon>Fungi</taxon>
        <taxon>Dikarya</taxon>
        <taxon>Ascomycota</taxon>
        <taxon>Pezizomycotina</taxon>
        <taxon>Dothideomycetes</taxon>
        <taxon>Pleosporomycetidae</taxon>
        <taxon>Aulographales</taxon>
        <taxon>Aulographaceae</taxon>
    </lineage>
</organism>
<feature type="region of interest" description="Disordered" evidence="11">
    <location>
        <begin position="1"/>
        <end position="20"/>
    </location>
</feature>
<comment type="subcellular location">
    <subcellularLocation>
        <location evidence="1">Membrane</location>
        <topology evidence="1">Multi-pass membrane protein</topology>
    </subcellularLocation>
</comment>
<evidence type="ECO:0000256" key="5">
    <source>
        <dbReference type="ARBA" id="ARBA00023136"/>
    </source>
</evidence>
<evidence type="ECO:0000313" key="14">
    <source>
        <dbReference type="Proteomes" id="UP000800041"/>
    </source>
</evidence>
<comment type="domain">
    <text evidence="10">The DHHC domain is required for palmitoyltransferase activity.</text>
</comment>
<dbReference type="GO" id="GO:0016020">
    <property type="term" value="C:membrane"/>
    <property type="evidence" value="ECO:0007669"/>
    <property type="project" value="UniProtKB-SubCell"/>
</dbReference>
<dbReference type="InterPro" id="IPR039859">
    <property type="entry name" value="PFA4/ZDH16/20/ERF2-like"/>
</dbReference>
<dbReference type="Proteomes" id="UP000800041">
    <property type="component" value="Unassembled WGS sequence"/>
</dbReference>
<proteinExistence type="inferred from homology"/>
<comment type="catalytic activity">
    <reaction evidence="9 10">
        <text>L-cysteinyl-[protein] + hexadecanoyl-CoA = S-hexadecanoyl-L-cysteinyl-[protein] + CoA</text>
        <dbReference type="Rhea" id="RHEA:36683"/>
        <dbReference type="Rhea" id="RHEA-COMP:10131"/>
        <dbReference type="Rhea" id="RHEA-COMP:11032"/>
        <dbReference type="ChEBI" id="CHEBI:29950"/>
        <dbReference type="ChEBI" id="CHEBI:57287"/>
        <dbReference type="ChEBI" id="CHEBI:57379"/>
        <dbReference type="ChEBI" id="CHEBI:74151"/>
        <dbReference type="EC" id="2.3.1.225"/>
    </reaction>
</comment>
<dbReference type="EC" id="2.3.1.225" evidence="10"/>
<sequence>MATLASLAASPSPPSSPTRRRKSFFRRCERLCCSTIIYFPLLFIYSLTSWAVWVEASIGFLPRASSWTGRASSILGIALYALLNSSYSIAVFTDPGSPSGAGYGYSQLPTSEPAAHPYTSFTVKSTGDLRFCKKCQCKKPDRTHHCSTCRRCVLKMDHHCPWLATCVGLRNYKPFLLFLIHTSLFCWLCFAVTATWLWTEIFSDAQFEETLMPVNYIMLAVLSGIIGLVLTGFAAWHVYMTSQGRTTIETLESTRYLSPLKKSMQQQQERHYVNGERDHHTFGEQLVEIHANMLPGVTRTEEGEERSSPLRGAPMLSWEERERRRDQERYDQYRDEKDSERLPNAFDVGWRKNLSHVFGPSPALWLIPVCNSMGDGWSWEPNPKWIQSREQIRREREAEVNAQQQRETAAGWGQNVSNSWDYSSSGASS</sequence>
<keyword evidence="3 10" id="KW-0812">Transmembrane</keyword>
<feature type="compositionally biased region" description="Basic and acidic residues" evidence="11">
    <location>
        <begin position="318"/>
        <end position="338"/>
    </location>
</feature>